<organism evidence="2 3">
    <name type="scientific">Branchiostoma belcheri</name>
    <name type="common">Amphioxus</name>
    <dbReference type="NCBI Taxonomy" id="7741"/>
    <lineage>
        <taxon>Eukaryota</taxon>
        <taxon>Metazoa</taxon>
        <taxon>Chordata</taxon>
        <taxon>Cephalochordata</taxon>
        <taxon>Leptocardii</taxon>
        <taxon>Amphioxiformes</taxon>
        <taxon>Branchiostomatidae</taxon>
        <taxon>Branchiostoma</taxon>
    </lineage>
</organism>
<keyword evidence="2" id="KW-1185">Reference proteome</keyword>
<feature type="domain" description="Rhodanese" evidence="1">
    <location>
        <begin position="76"/>
        <end position="178"/>
    </location>
</feature>
<dbReference type="InterPro" id="IPR036873">
    <property type="entry name" value="Rhodanese-like_dom_sf"/>
</dbReference>
<dbReference type="PROSITE" id="PS50206">
    <property type="entry name" value="RHODANESE_3"/>
    <property type="match status" value="1"/>
</dbReference>
<dbReference type="Pfam" id="PF00581">
    <property type="entry name" value="Rhodanese"/>
    <property type="match status" value="1"/>
</dbReference>
<reference evidence="3" key="1">
    <citation type="submission" date="2025-08" db="UniProtKB">
        <authorList>
            <consortium name="RefSeq"/>
        </authorList>
    </citation>
    <scope>IDENTIFICATION</scope>
    <source>
        <tissue evidence="3">Gonad</tissue>
    </source>
</reference>
<dbReference type="AlphaFoldDB" id="A0A6P4YUV7"/>
<dbReference type="GeneID" id="109467475"/>
<dbReference type="Proteomes" id="UP000515135">
    <property type="component" value="Unplaced"/>
</dbReference>
<evidence type="ECO:0000313" key="3">
    <source>
        <dbReference type="RefSeq" id="XP_019621046.1"/>
    </source>
</evidence>
<dbReference type="Gene3D" id="3.40.250.10">
    <property type="entry name" value="Rhodanese-like domain"/>
    <property type="match status" value="1"/>
</dbReference>
<dbReference type="SMART" id="SM00450">
    <property type="entry name" value="RHOD"/>
    <property type="match status" value="1"/>
</dbReference>
<dbReference type="PANTHER" id="PTHR44086">
    <property type="entry name" value="THIOSULFATE SULFURTRANSFERASE RDL2, MITOCHONDRIAL-RELATED"/>
    <property type="match status" value="1"/>
</dbReference>
<dbReference type="InterPro" id="IPR001763">
    <property type="entry name" value="Rhodanese-like_dom"/>
</dbReference>
<dbReference type="OrthoDB" id="6141689at2759"/>
<evidence type="ECO:0000313" key="2">
    <source>
        <dbReference type="Proteomes" id="UP000515135"/>
    </source>
</evidence>
<gene>
    <name evidence="3" type="primary">LOC109467475</name>
</gene>
<evidence type="ECO:0000259" key="1">
    <source>
        <dbReference type="PROSITE" id="PS50206"/>
    </source>
</evidence>
<dbReference type="KEGG" id="bbel:109467475"/>
<sequence length="179" mass="20429">MSAFRVALFSRHALRCSRSLSRHYAGLAVPNNRFLWEKAQPTQVFVQQGPARLYSSKDNETPWTDVKYDELKALIKSGHVQLIDVREPEEIASTGLLPGAINIPLGRLHQALNYMSDQAFQSKYQIPQPKKWDNNILLYGQDFDSVRASAALELLHKWGFIKARHYIGGYAEWATKQQS</sequence>
<dbReference type="RefSeq" id="XP_019621046.1">
    <property type="nucleotide sequence ID" value="XM_019765487.1"/>
</dbReference>
<protein>
    <submittedName>
        <fullName evidence="3">Thiosulfate sulfurtransferase/rhodanese-like domain-containing protein 1 isoform X1</fullName>
    </submittedName>
</protein>
<proteinExistence type="predicted"/>
<accession>A0A6P4YUV7</accession>
<dbReference type="SUPFAM" id="SSF52821">
    <property type="entry name" value="Rhodanese/Cell cycle control phosphatase"/>
    <property type="match status" value="1"/>
</dbReference>
<dbReference type="PANTHER" id="PTHR44086:SF10">
    <property type="entry name" value="THIOSULFATE SULFURTRANSFERASE_RHODANESE-LIKE DOMAIN-CONTAINING PROTEIN 3"/>
    <property type="match status" value="1"/>
</dbReference>
<name>A0A6P4YUV7_BRABE</name>